<organism evidence="1">
    <name type="scientific">freshwater metagenome</name>
    <dbReference type="NCBI Taxonomy" id="449393"/>
    <lineage>
        <taxon>unclassified sequences</taxon>
        <taxon>metagenomes</taxon>
        <taxon>ecological metagenomes</taxon>
    </lineage>
</organism>
<reference evidence="1" key="1">
    <citation type="submission" date="2020-05" db="EMBL/GenBank/DDBJ databases">
        <authorList>
            <person name="Chiriac C."/>
            <person name="Salcher M."/>
            <person name="Ghai R."/>
            <person name="Kavagutti S V."/>
        </authorList>
    </citation>
    <scope>NUCLEOTIDE SEQUENCE</scope>
</reference>
<gene>
    <name evidence="1" type="ORF">UFOPK3472_02637</name>
</gene>
<name>A0A6J7GCA4_9ZZZZ</name>
<evidence type="ECO:0000313" key="1">
    <source>
        <dbReference type="EMBL" id="CAB4904464.1"/>
    </source>
</evidence>
<accession>A0A6J7GCA4</accession>
<dbReference type="EMBL" id="CAFBLX010000208">
    <property type="protein sequence ID" value="CAB4904464.1"/>
    <property type="molecule type" value="Genomic_DNA"/>
</dbReference>
<dbReference type="AlphaFoldDB" id="A0A6J7GCA4"/>
<sequence length="78" mass="8729">MDIEERREDIIWRVVTKYCELRGSESALDRPSAYILLDGIFQRALLHHLAGNTSEVDAARAQLTAAFALLDLPNVTTS</sequence>
<protein>
    <submittedName>
        <fullName evidence="1">Unannotated protein</fullName>
    </submittedName>
</protein>
<proteinExistence type="predicted"/>